<dbReference type="Pfam" id="PF08100">
    <property type="entry name" value="Dimerisation"/>
    <property type="match status" value="1"/>
</dbReference>
<dbReference type="Pfam" id="PF00891">
    <property type="entry name" value="Methyltransf_2"/>
    <property type="match status" value="1"/>
</dbReference>
<dbReference type="InterPro" id="IPR016461">
    <property type="entry name" value="COMT-like"/>
</dbReference>
<dbReference type="InterPro" id="IPR012967">
    <property type="entry name" value="COMT_dimerisation"/>
</dbReference>
<sequence length="436" mass="48024">MATDSTSFPLRSLASEICTHADTLSTFYETHDLTFPSLTDTSSGCLNSLPHDAPEEVLNARRDILEAIRTLETMVQGPSETLRLLVHNFHDTATLGTVVRLGIPEAVPLDGSISFGELARKVGVLESKLVQILRYAFTNYLFRESPEGYISHTTISALIAQPNIAALVYLITAECLPSPAADSPLRAAYNLGFGHNRTFFDSLTEEPERVSRFNKAMKGYTQLTLEGIQADGTEDVEAFPWDILGKGAKIVDVAGGSGHISCAIATAYPDLEVIVQDLPQVISDSQSKLEQSHPELKGRVSYMAHDMFSEQPVKGADAYYFHKVIHDWPKAECVKILRSLLPAMKPGARVLVSDYVLPPPGELTKIQDKLLRQWDLTMLIIANAKERYREEFKELFALTSPDLVFNKEYKARSNSAGSIFEAIYKPSSSAPAVAKS</sequence>
<dbReference type="Proteomes" id="UP001447188">
    <property type="component" value="Unassembled WGS sequence"/>
</dbReference>
<feature type="domain" description="O-methyltransferase C-terminal" evidence="4">
    <location>
        <begin position="188"/>
        <end position="396"/>
    </location>
</feature>
<evidence type="ECO:0000256" key="2">
    <source>
        <dbReference type="ARBA" id="ARBA00022679"/>
    </source>
</evidence>
<gene>
    <name evidence="6" type="ORF">Q9L58_004957</name>
</gene>
<comment type="caution">
    <text evidence="6">The sequence shown here is derived from an EMBL/GenBank/DDBJ whole genome shotgun (WGS) entry which is preliminary data.</text>
</comment>
<evidence type="ECO:0000259" key="5">
    <source>
        <dbReference type="Pfam" id="PF08100"/>
    </source>
</evidence>
<dbReference type="EMBL" id="JBBBZM010000057">
    <property type="protein sequence ID" value="KAL0636051.1"/>
    <property type="molecule type" value="Genomic_DNA"/>
</dbReference>
<evidence type="ECO:0000259" key="4">
    <source>
        <dbReference type="Pfam" id="PF00891"/>
    </source>
</evidence>
<keyword evidence="2" id="KW-0808">Transferase</keyword>
<dbReference type="SUPFAM" id="SSF53335">
    <property type="entry name" value="S-adenosyl-L-methionine-dependent methyltransferases"/>
    <property type="match status" value="1"/>
</dbReference>
<dbReference type="Gene3D" id="3.40.50.150">
    <property type="entry name" value="Vaccinia Virus protein VP39"/>
    <property type="match status" value="1"/>
</dbReference>
<keyword evidence="7" id="KW-1185">Reference proteome</keyword>
<dbReference type="InterPro" id="IPR029063">
    <property type="entry name" value="SAM-dependent_MTases_sf"/>
</dbReference>
<keyword evidence="3" id="KW-0949">S-adenosyl-L-methionine</keyword>
<dbReference type="SUPFAM" id="SSF46785">
    <property type="entry name" value="Winged helix' DNA-binding domain"/>
    <property type="match status" value="1"/>
</dbReference>
<evidence type="ECO:0008006" key="8">
    <source>
        <dbReference type="Google" id="ProtNLM"/>
    </source>
</evidence>
<dbReference type="CDD" id="cd02440">
    <property type="entry name" value="AdoMet_MTases"/>
    <property type="match status" value="1"/>
</dbReference>
<dbReference type="Gene3D" id="1.10.10.10">
    <property type="entry name" value="Winged helix-like DNA-binding domain superfamily/Winged helix DNA-binding domain"/>
    <property type="match status" value="1"/>
</dbReference>
<keyword evidence="1" id="KW-0489">Methyltransferase</keyword>
<accession>A0ABR3GJE2</accession>
<proteinExistence type="predicted"/>
<dbReference type="InterPro" id="IPR036388">
    <property type="entry name" value="WH-like_DNA-bd_sf"/>
</dbReference>
<evidence type="ECO:0000313" key="6">
    <source>
        <dbReference type="EMBL" id="KAL0636051.1"/>
    </source>
</evidence>
<dbReference type="PANTHER" id="PTHR43712:SF5">
    <property type="entry name" value="O-METHYLTRANSFERASE ASQN-RELATED"/>
    <property type="match status" value="1"/>
</dbReference>
<dbReference type="PROSITE" id="PS51683">
    <property type="entry name" value="SAM_OMT_II"/>
    <property type="match status" value="1"/>
</dbReference>
<dbReference type="PANTHER" id="PTHR43712">
    <property type="entry name" value="PUTATIVE (AFU_ORTHOLOGUE AFUA_4G14580)-RELATED"/>
    <property type="match status" value="1"/>
</dbReference>
<feature type="domain" description="O-methyltransferase dimerisation" evidence="5">
    <location>
        <begin position="85"/>
        <end position="159"/>
    </location>
</feature>
<dbReference type="InterPro" id="IPR001077">
    <property type="entry name" value="COMT_C"/>
</dbReference>
<reference evidence="6 7" key="1">
    <citation type="submission" date="2024-02" db="EMBL/GenBank/DDBJ databases">
        <title>Discinaceae phylogenomics.</title>
        <authorList>
            <person name="Dirks A.C."/>
            <person name="James T.Y."/>
        </authorList>
    </citation>
    <scope>NUCLEOTIDE SEQUENCE [LARGE SCALE GENOMIC DNA]</scope>
    <source>
        <strain evidence="6 7">ACD0624</strain>
    </source>
</reference>
<dbReference type="InterPro" id="IPR036390">
    <property type="entry name" value="WH_DNA-bd_sf"/>
</dbReference>
<evidence type="ECO:0000313" key="7">
    <source>
        <dbReference type="Proteomes" id="UP001447188"/>
    </source>
</evidence>
<evidence type="ECO:0000256" key="3">
    <source>
        <dbReference type="ARBA" id="ARBA00022691"/>
    </source>
</evidence>
<organism evidence="6 7">
    <name type="scientific">Discina gigas</name>
    <dbReference type="NCBI Taxonomy" id="1032678"/>
    <lineage>
        <taxon>Eukaryota</taxon>
        <taxon>Fungi</taxon>
        <taxon>Dikarya</taxon>
        <taxon>Ascomycota</taxon>
        <taxon>Pezizomycotina</taxon>
        <taxon>Pezizomycetes</taxon>
        <taxon>Pezizales</taxon>
        <taxon>Discinaceae</taxon>
        <taxon>Discina</taxon>
    </lineage>
</organism>
<protein>
    <recommendedName>
        <fullName evidence="8">S-adenosyl-L-methionine-dependent methyltransferase</fullName>
    </recommendedName>
</protein>
<evidence type="ECO:0000256" key="1">
    <source>
        <dbReference type="ARBA" id="ARBA00022603"/>
    </source>
</evidence>
<name>A0ABR3GJE2_9PEZI</name>